<name>A0ABU5SBU5_9BACT</name>
<dbReference type="EMBL" id="JAYGIL010000050">
    <property type="protein sequence ID" value="MEA5405966.1"/>
    <property type="molecule type" value="Genomic_DNA"/>
</dbReference>
<dbReference type="InterPro" id="IPR043519">
    <property type="entry name" value="NT_sf"/>
</dbReference>
<evidence type="ECO:0000259" key="1">
    <source>
        <dbReference type="Pfam" id="PF18765"/>
    </source>
</evidence>
<organism evidence="2 3">
    <name type="scientific">Arcicella gelida</name>
    <dbReference type="NCBI Taxonomy" id="2984195"/>
    <lineage>
        <taxon>Bacteria</taxon>
        <taxon>Pseudomonadati</taxon>
        <taxon>Bacteroidota</taxon>
        <taxon>Cytophagia</taxon>
        <taxon>Cytophagales</taxon>
        <taxon>Flectobacillaceae</taxon>
        <taxon>Arcicella</taxon>
    </lineage>
</organism>
<gene>
    <name evidence="2" type="ORF">VB776_23710</name>
</gene>
<keyword evidence="2" id="KW-0808">Transferase</keyword>
<proteinExistence type="predicted"/>
<comment type="caution">
    <text evidence="2">The sequence shown here is derived from an EMBL/GenBank/DDBJ whole genome shotgun (WGS) entry which is preliminary data.</text>
</comment>
<reference evidence="2 3" key="1">
    <citation type="submission" date="2023-12" db="EMBL/GenBank/DDBJ databases">
        <title>Novel species of the genus Arcicella isolated from rivers.</title>
        <authorList>
            <person name="Lu H."/>
        </authorList>
    </citation>
    <scope>NUCLEOTIDE SEQUENCE [LARGE SCALE GENOMIC DNA]</scope>
    <source>
        <strain evidence="2 3">DC2W</strain>
    </source>
</reference>
<accession>A0ABU5SBU5</accession>
<evidence type="ECO:0000313" key="2">
    <source>
        <dbReference type="EMBL" id="MEA5405966.1"/>
    </source>
</evidence>
<protein>
    <submittedName>
        <fullName evidence="2">Nucleotidyltransferase domain-containing protein</fullName>
        <ecNumber evidence="2">2.7.7.-</ecNumber>
    </submittedName>
</protein>
<dbReference type="EC" id="2.7.7.-" evidence="2"/>
<dbReference type="SUPFAM" id="SSF81301">
    <property type="entry name" value="Nucleotidyltransferase"/>
    <property type="match status" value="1"/>
</dbReference>
<dbReference type="InterPro" id="IPR041633">
    <property type="entry name" value="Polbeta"/>
</dbReference>
<dbReference type="InterPro" id="IPR052548">
    <property type="entry name" value="Type_VII_TA_antitoxin"/>
</dbReference>
<dbReference type="Pfam" id="PF18765">
    <property type="entry name" value="Polbeta"/>
    <property type="match status" value="1"/>
</dbReference>
<dbReference type="PANTHER" id="PTHR33933">
    <property type="entry name" value="NUCLEOTIDYLTRANSFERASE"/>
    <property type="match status" value="1"/>
</dbReference>
<dbReference type="CDD" id="cd05403">
    <property type="entry name" value="NT_KNTase_like"/>
    <property type="match status" value="1"/>
</dbReference>
<sequence length="251" mass="29480">MVYYIWDCYLLLFIKKYQNSMKTERIKSLILFGSTAKKQNDSSSDIDLCAIINDNFDESEITKNEILTVLGKNNDLKDIDSFSVYKESSLNKMLDYGSLFLWHLKLEGKILYGDDYFNKTFSKLKSFKNHLSEINYIINIYNKMEDSQNKIGFIDSFDISIYFTLIRNASIIACHKVGQPRFGRLDSFLVTKEIISEIPLNIEIFEEMMKIKLQYERGIEYNNKNLIYTQSLKSTILVTLLKIKEFVERND</sequence>
<dbReference type="GO" id="GO:0016779">
    <property type="term" value="F:nucleotidyltransferase activity"/>
    <property type="evidence" value="ECO:0007669"/>
    <property type="project" value="UniProtKB-KW"/>
</dbReference>
<dbReference type="Proteomes" id="UP001303899">
    <property type="component" value="Unassembled WGS sequence"/>
</dbReference>
<dbReference type="RefSeq" id="WP_323699333.1">
    <property type="nucleotide sequence ID" value="NZ_JAYGIL010000050.1"/>
</dbReference>
<evidence type="ECO:0000313" key="3">
    <source>
        <dbReference type="Proteomes" id="UP001303899"/>
    </source>
</evidence>
<dbReference type="PANTHER" id="PTHR33933:SF3">
    <property type="entry name" value="PROTEIN ADENYLYLTRANSFERASE MJ0604-RELATED"/>
    <property type="match status" value="1"/>
</dbReference>
<feature type="domain" description="Polymerase beta nucleotidyltransferase" evidence="1">
    <location>
        <begin position="21"/>
        <end position="80"/>
    </location>
</feature>
<keyword evidence="3" id="KW-1185">Reference proteome</keyword>
<dbReference type="Gene3D" id="3.30.460.10">
    <property type="entry name" value="Beta Polymerase, domain 2"/>
    <property type="match status" value="1"/>
</dbReference>
<keyword evidence="2" id="KW-0548">Nucleotidyltransferase</keyword>